<feature type="chain" id="PRO_5023473126" description="S-adenosylmethionine decarboxylase alpha chain" evidence="10">
    <location>
        <begin position="68"/>
        <end position="119"/>
    </location>
</feature>
<feature type="active site" description="Proton acceptor; for processing activity" evidence="10">
    <location>
        <position position="73"/>
    </location>
</feature>
<feature type="modified residue" description="Pyruvic acid (Ser); by autocatalysis" evidence="10">
    <location>
        <position position="68"/>
    </location>
</feature>
<feature type="chain" id="PRO_5023473125" description="S-adenosylmethionine decarboxylase beta chain" evidence="10">
    <location>
        <begin position="1"/>
        <end position="67"/>
    </location>
</feature>
<evidence type="ECO:0000313" key="11">
    <source>
        <dbReference type="EMBL" id="SFL76552.1"/>
    </source>
</evidence>
<dbReference type="EMBL" id="FOTI01000030">
    <property type="protein sequence ID" value="SFL76552.1"/>
    <property type="molecule type" value="Genomic_DNA"/>
</dbReference>
<evidence type="ECO:0000256" key="10">
    <source>
        <dbReference type="HAMAP-Rule" id="MF_00464"/>
    </source>
</evidence>
<comment type="catalytic activity">
    <reaction evidence="10">
        <text>S-adenosyl-L-methionine + H(+) = S-adenosyl 3-(methylsulfanyl)propylamine + CO2</text>
        <dbReference type="Rhea" id="RHEA:15981"/>
        <dbReference type="ChEBI" id="CHEBI:15378"/>
        <dbReference type="ChEBI" id="CHEBI:16526"/>
        <dbReference type="ChEBI" id="CHEBI:57443"/>
        <dbReference type="ChEBI" id="CHEBI:59789"/>
        <dbReference type="EC" id="4.1.1.50"/>
    </reaction>
</comment>
<dbReference type="HAMAP" id="MF_00464">
    <property type="entry name" value="AdoMetDC_1"/>
    <property type="match status" value="1"/>
</dbReference>
<dbReference type="GO" id="GO:0004014">
    <property type="term" value="F:adenosylmethionine decarboxylase activity"/>
    <property type="evidence" value="ECO:0007669"/>
    <property type="project" value="UniProtKB-UniRule"/>
</dbReference>
<evidence type="ECO:0000256" key="5">
    <source>
        <dbReference type="ARBA" id="ARBA00023115"/>
    </source>
</evidence>
<evidence type="ECO:0000256" key="7">
    <source>
        <dbReference type="ARBA" id="ARBA00023239"/>
    </source>
</evidence>
<evidence type="ECO:0000313" key="12">
    <source>
        <dbReference type="Proteomes" id="UP000199006"/>
    </source>
</evidence>
<dbReference type="PANTHER" id="PTHR33866">
    <property type="entry name" value="S-ADENOSYLMETHIONINE DECARBOXYLASE PROENZYME"/>
    <property type="match status" value="1"/>
</dbReference>
<comment type="cofactor">
    <cofactor evidence="10">
        <name>pyruvate</name>
        <dbReference type="ChEBI" id="CHEBI:15361"/>
    </cofactor>
    <text evidence="10">Binds 1 pyruvoyl group covalently per subunit.</text>
</comment>
<keyword evidence="6 10" id="KW-0865">Zymogen</keyword>
<keyword evidence="12" id="KW-1185">Reference proteome</keyword>
<evidence type="ECO:0000256" key="9">
    <source>
        <dbReference type="ARBA" id="ARBA00023317"/>
    </source>
</evidence>
<evidence type="ECO:0000256" key="4">
    <source>
        <dbReference type="ARBA" id="ARBA00023066"/>
    </source>
</evidence>
<evidence type="ECO:0000256" key="3">
    <source>
        <dbReference type="ARBA" id="ARBA00022813"/>
    </source>
</evidence>
<evidence type="ECO:0000256" key="1">
    <source>
        <dbReference type="ARBA" id="ARBA00022691"/>
    </source>
</evidence>
<dbReference type="InterPro" id="IPR003826">
    <property type="entry name" value="AdoMetDC_fam_prok"/>
</dbReference>
<dbReference type="GO" id="GO:0008295">
    <property type="term" value="P:spermidine biosynthetic process"/>
    <property type="evidence" value="ECO:0007669"/>
    <property type="project" value="UniProtKB-UniRule"/>
</dbReference>
<feature type="site" description="Cleavage (non-hydrolytic); by autolysis" evidence="10">
    <location>
        <begin position="67"/>
        <end position="68"/>
    </location>
</feature>
<accession>A0A1I4KCJ5</accession>
<dbReference type="PANTHER" id="PTHR33866:SF2">
    <property type="entry name" value="S-ADENOSYLMETHIONINE DECARBOXYLASE PROENZYME"/>
    <property type="match status" value="1"/>
</dbReference>
<dbReference type="EC" id="4.1.1.50" evidence="10"/>
<protein>
    <recommendedName>
        <fullName evidence="10">S-adenosylmethionine decarboxylase proenzyme</fullName>
        <shortName evidence="10">AdoMetDC</shortName>
        <shortName evidence="10">SAMDC</shortName>
        <ecNumber evidence="10">4.1.1.50</ecNumber>
    </recommendedName>
    <component>
        <recommendedName>
            <fullName evidence="10">S-adenosylmethionine decarboxylase beta chain</fullName>
        </recommendedName>
    </component>
    <component>
        <recommendedName>
            <fullName evidence="10">S-adenosylmethionine decarboxylase alpha chain</fullName>
        </recommendedName>
    </component>
</protein>
<comment type="similarity">
    <text evidence="10">Belongs to the prokaryotic AdoMetDC family. Type 1 subfamily.</text>
</comment>
<keyword evidence="2 10" id="KW-0210">Decarboxylase</keyword>
<keyword evidence="3 10" id="KW-0068">Autocatalytic cleavage</keyword>
<keyword evidence="1 10" id="KW-0949">S-adenosyl-L-methionine</keyword>
<dbReference type="GO" id="GO:0005829">
    <property type="term" value="C:cytosol"/>
    <property type="evidence" value="ECO:0007669"/>
    <property type="project" value="TreeGrafter"/>
</dbReference>
<dbReference type="Proteomes" id="UP000199006">
    <property type="component" value="Unassembled WGS sequence"/>
</dbReference>
<dbReference type="Pfam" id="PF02675">
    <property type="entry name" value="AdoMet_dc"/>
    <property type="match status" value="1"/>
</dbReference>
<organism evidence="11 12">
    <name type="scientific">Halanaerobium salsuginis</name>
    <dbReference type="NCBI Taxonomy" id="29563"/>
    <lineage>
        <taxon>Bacteria</taxon>
        <taxon>Bacillati</taxon>
        <taxon>Bacillota</taxon>
        <taxon>Clostridia</taxon>
        <taxon>Halanaerobiales</taxon>
        <taxon>Halanaerobiaceae</taxon>
        <taxon>Halanaerobium</taxon>
    </lineage>
</organism>
<comment type="subunit">
    <text evidence="10">Heterotetramer of two alpha and two beta chains arranged as a dimer of alpha/beta heterodimers.</text>
</comment>
<name>A0A1I4KCJ5_9FIRM</name>
<reference evidence="11 12" key="1">
    <citation type="submission" date="2016-10" db="EMBL/GenBank/DDBJ databases">
        <authorList>
            <person name="de Groot N.N."/>
        </authorList>
    </citation>
    <scope>NUCLEOTIDE SEQUENCE [LARGE SCALE GENOMIC DNA]</scope>
    <source>
        <strain evidence="11 12">ATCC 51327</strain>
    </source>
</reference>
<feature type="active site" description="Proton donor; for catalytic activity" evidence="10">
    <location>
        <position position="88"/>
    </location>
</feature>
<dbReference type="STRING" id="29563.SAMN02983006_01972"/>
<evidence type="ECO:0000256" key="2">
    <source>
        <dbReference type="ARBA" id="ARBA00022793"/>
    </source>
</evidence>
<dbReference type="UniPathway" id="UPA00331">
    <property type="reaction ID" value="UER00451"/>
</dbReference>
<dbReference type="SUPFAM" id="SSF56276">
    <property type="entry name" value="S-adenosylmethionine decarboxylase"/>
    <property type="match status" value="1"/>
</dbReference>
<comment type="pathway">
    <text evidence="10">Amine and polyamine biosynthesis; S-adenosylmethioninamine biosynthesis; S-adenosylmethioninamine from S-adenosyl-L-methionine: step 1/1.</text>
</comment>
<keyword evidence="4 10" id="KW-0745">Spermidine biosynthesis</keyword>
<gene>
    <name evidence="10" type="primary">speH</name>
    <name evidence="11" type="ORF">SAMN02983006_01972</name>
</gene>
<evidence type="ECO:0000256" key="6">
    <source>
        <dbReference type="ARBA" id="ARBA00023145"/>
    </source>
</evidence>
<dbReference type="RefSeq" id="WP_218142069.1">
    <property type="nucleotide sequence ID" value="NZ_FOTI01000030.1"/>
</dbReference>
<dbReference type="NCBIfam" id="TIGR03330">
    <property type="entry name" value="SAM_DCase_Bsu"/>
    <property type="match status" value="1"/>
</dbReference>
<feature type="active site" description="Schiff-base intermediate with substrate; via pyruvic acid" evidence="10">
    <location>
        <position position="68"/>
    </location>
</feature>
<dbReference type="Gene3D" id="3.60.90.10">
    <property type="entry name" value="S-adenosylmethionine decarboxylase"/>
    <property type="match status" value="1"/>
</dbReference>
<keyword evidence="5 10" id="KW-0620">Polyamine biosynthesis</keyword>
<dbReference type="InterPro" id="IPR017716">
    <property type="entry name" value="S-AdoMet_deCOase_pro-enz"/>
</dbReference>
<comment type="function">
    <text evidence="10">Catalyzes the decarboxylation of S-adenosylmethionine to S-adenosylmethioninamine (dcAdoMet), the propylamine donor required for the synthesis of the polyamines spermine and spermidine from the diamine putrescine.</text>
</comment>
<keyword evidence="8 10" id="KW-0704">Schiff base</keyword>
<keyword evidence="7 10" id="KW-0456">Lyase</keyword>
<comment type="PTM">
    <text evidence="10">Is synthesized initially as an inactive proenzyme. Formation of the active enzyme involves a self-maturation process in which the active site pyruvoyl group is generated from an internal serine residue via an autocatalytic post-translational modification. Two non-identical subunits are generated from the proenzyme in this reaction, and the pyruvate is formed at the N-terminus of the alpha chain, which is derived from the carboxyl end of the proenzyme. The post-translation cleavage follows an unusual pathway, termed non-hydrolytic serinolysis, in which the side chain hydroxyl group of the serine supplies its oxygen atom to form the C-terminus of the beta chain, while the remainder of the serine residue undergoes an oxidative deamination to produce ammonia and the pyruvoyl group blocking the N-terminus of the alpha chain.</text>
</comment>
<keyword evidence="9 10" id="KW-0670">Pyruvate</keyword>
<evidence type="ECO:0000256" key="8">
    <source>
        <dbReference type="ARBA" id="ARBA00023270"/>
    </source>
</evidence>
<dbReference type="InterPro" id="IPR016067">
    <property type="entry name" value="S-AdoMet_deCO2ase_core"/>
</dbReference>
<sequence length="119" mass="13369">MKQNRIKNLGKHLILELYNCNQLKINDVKLVEEVMLKAAVKAEADVLGSFFHQFVPQGVTGVVVIAESHLTIHSWPEYKYAAVDIFSCGQRLNPLLAVDYIKASFEALSSQLQIIERGI</sequence>
<dbReference type="AlphaFoldDB" id="A0A1I4KCJ5"/>
<proteinExistence type="inferred from homology"/>